<dbReference type="EMBL" id="JABCKI010006888">
    <property type="protein sequence ID" value="KAG5633878.1"/>
    <property type="molecule type" value="Genomic_DNA"/>
</dbReference>
<gene>
    <name evidence="1" type="ORF">H0H81_004624</name>
</gene>
<sequence>MDFGLFEPKSKPDIGLANGRDWVNINTINCFLGVEEDHDVAEGGASTLWESSDPDVLMEYLDWLVPESLPAREFLTLENIESWFLDDSEYLNRLLTWKPSNSQSEELQDCFLELFPHGHDL</sequence>
<dbReference type="AlphaFoldDB" id="A0A9P7FLJ3"/>
<accession>A0A9P7FLJ3</accession>
<organism evidence="1 2">
    <name type="scientific">Sphagnurus paluster</name>
    <dbReference type="NCBI Taxonomy" id="117069"/>
    <lineage>
        <taxon>Eukaryota</taxon>
        <taxon>Fungi</taxon>
        <taxon>Dikarya</taxon>
        <taxon>Basidiomycota</taxon>
        <taxon>Agaricomycotina</taxon>
        <taxon>Agaricomycetes</taxon>
        <taxon>Agaricomycetidae</taxon>
        <taxon>Agaricales</taxon>
        <taxon>Tricholomatineae</taxon>
        <taxon>Lyophyllaceae</taxon>
        <taxon>Sphagnurus</taxon>
    </lineage>
</organism>
<name>A0A9P7FLJ3_9AGAR</name>
<comment type="caution">
    <text evidence="1">The sequence shown here is derived from an EMBL/GenBank/DDBJ whole genome shotgun (WGS) entry which is preliminary data.</text>
</comment>
<evidence type="ECO:0000313" key="2">
    <source>
        <dbReference type="Proteomes" id="UP000717328"/>
    </source>
</evidence>
<reference evidence="1" key="1">
    <citation type="submission" date="2021-02" db="EMBL/GenBank/DDBJ databases">
        <authorList>
            <person name="Nieuwenhuis M."/>
            <person name="Van De Peppel L.J.J."/>
        </authorList>
    </citation>
    <scope>NUCLEOTIDE SEQUENCE</scope>
    <source>
        <strain evidence="1">D49</strain>
    </source>
</reference>
<protein>
    <submittedName>
        <fullName evidence="1">Uncharacterized protein</fullName>
    </submittedName>
</protein>
<proteinExistence type="predicted"/>
<keyword evidence="2" id="KW-1185">Reference proteome</keyword>
<dbReference type="Proteomes" id="UP000717328">
    <property type="component" value="Unassembled WGS sequence"/>
</dbReference>
<reference evidence="1" key="2">
    <citation type="submission" date="2021-10" db="EMBL/GenBank/DDBJ databases">
        <title>Phylogenomics reveals ancestral predisposition of the termite-cultivated fungus Termitomyces towards a domesticated lifestyle.</title>
        <authorList>
            <person name="Auxier B."/>
            <person name="Grum-Grzhimaylo A."/>
            <person name="Cardenas M.E."/>
            <person name="Lodge J.D."/>
            <person name="Laessoe T."/>
            <person name="Pedersen O."/>
            <person name="Smith M.E."/>
            <person name="Kuyper T.W."/>
            <person name="Franco-Molano E.A."/>
            <person name="Baroni T.J."/>
            <person name="Aanen D.K."/>
        </authorList>
    </citation>
    <scope>NUCLEOTIDE SEQUENCE</scope>
    <source>
        <strain evidence="1">D49</strain>
    </source>
</reference>
<evidence type="ECO:0000313" key="1">
    <source>
        <dbReference type="EMBL" id="KAG5633878.1"/>
    </source>
</evidence>